<dbReference type="Proteomes" id="UP000308092">
    <property type="component" value="Unassembled WGS sequence"/>
</dbReference>
<proteinExistence type="predicted"/>
<reference evidence="2 3" key="1">
    <citation type="submission" date="2019-03" db="EMBL/GenBank/DDBJ databases">
        <title>The genome sequence of a newly discovered highly antifungal drug resistant Aspergillus species, Aspergillus tanneri NIH 1004.</title>
        <authorList>
            <person name="Mounaud S."/>
            <person name="Singh I."/>
            <person name="Joardar V."/>
            <person name="Pakala S."/>
            <person name="Pakala S."/>
            <person name="Venepally P."/>
            <person name="Hoover J."/>
            <person name="Nierman W."/>
            <person name="Chung J."/>
            <person name="Losada L."/>
        </authorList>
    </citation>
    <scope>NUCLEOTIDE SEQUENCE [LARGE SCALE GENOMIC DNA]</scope>
    <source>
        <strain evidence="2 3">NIH1004</strain>
    </source>
</reference>
<accession>A0A4S3J6Y3</accession>
<feature type="compositionally biased region" description="Polar residues" evidence="1">
    <location>
        <begin position="68"/>
        <end position="82"/>
    </location>
</feature>
<dbReference type="STRING" id="1220188.A0A4S3J6Y3"/>
<comment type="caution">
    <text evidence="2">The sequence shown here is derived from an EMBL/GenBank/DDBJ whole genome shotgun (WGS) entry which is preliminary data.</text>
</comment>
<dbReference type="VEuPathDB" id="FungiDB:EYZ11_010656"/>
<evidence type="ECO:0000313" key="3">
    <source>
        <dbReference type="Proteomes" id="UP000308092"/>
    </source>
</evidence>
<gene>
    <name evidence="2" type="ORF">EYZ11_010656</name>
</gene>
<name>A0A4S3J6Y3_9EURO</name>
<evidence type="ECO:0000256" key="1">
    <source>
        <dbReference type="SAM" id="MobiDB-lite"/>
    </source>
</evidence>
<protein>
    <submittedName>
        <fullName evidence="2">Uncharacterized protein</fullName>
    </submittedName>
</protein>
<evidence type="ECO:0000313" key="2">
    <source>
        <dbReference type="EMBL" id="THC89887.1"/>
    </source>
</evidence>
<feature type="region of interest" description="Disordered" evidence="1">
    <location>
        <begin position="68"/>
        <end position="95"/>
    </location>
</feature>
<keyword evidence="3" id="KW-1185">Reference proteome</keyword>
<feature type="region of interest" description="Disordered" evidence="1">
    <location>
        <begin position="1"/>
        <end position="33"/>
    </location>
</feature>
<sequence length="540" mass="58711">MTLLHPRRAHTRKGLSGHVDDATSGSSHAHDDCFQSLGTQEDQCPQTRKEIQSSIYLDVNLESRNVSDNTTQSLNSEQTSGTVCRHPSRSTSTPIALVDPDYACQPPFSEDEQTIHEIPSSNPFSDPSNDTAVCSIRQQSSDSTDTGAQFTHTLESIETGGAPLTEHGSSTLLGGPSLRTSSIGSNRLVLLDQYAAATAFNEFGTKLGLSPLMLDKSGHNIDDVGNNAQKSYEGFEASEWDLWANAIEPPPERDYSYSTTTTTATNEDICTFFFSDLYDDYTPGQIIGLAGPAWRSQLFEPPCRAFPFDTEASRPNVRNLFLDPGDMKIAARTYRYFADQVLSAEKEQDRIEMTLRSSEMPVDLVNIISQEAPSPSSAQVLGVAWVFKALLAGLPGGILGSSQLHRALVDIYYKHTSGSIGRRRSSDGVSAQSSAQATAIGLAVLALTRPMQYNLICAVFGLSVHLLGETRRAVDLEDGGVAGVLTAESLGRVLGPLLSDEEREREPDTFRAIEQEIESQRVAVMLIEGWPRARGLGDQN</sequence>
<dbReference type="AlphaFoldDB" id="A0A4S3J6Y3"/>
<feature type="compositionally biased region" description="Basic residues" evidence="1">
    <location>
        <begin position="1"/>
        <end position="15"/>
    </location>
</feature>
<organism evidence="2 3">
    <name type="scientific">Aspergillus tanneri</name>
    <dbReference type="NCBI Taxonomy" id="1220188"/>
    <lineage>
        <taxon>Eukaryota</taxon>
        <taxon>Fungi</taxon>
        <taxon>Dikarya</taxon>
        <taxon>Ascomycota</taxon>
        <taxon>Pezizomycotina</taxon>
        <taxon>Eurotiomycetes</taxon>
        <taxon>Eurotiomycetidae</taxon>
        <taxon>Eurotiales</taxon>
        <taxon>Aspergillaceae</taxon>
        <taxon>Aspergillus</taxon>
        <taxon>Aspergillus subgen. Circumdati</taxon>
    </lineage>
</organism>
<dbReference type="EMBL" id="SOSA01000589">
    <property type="protein sequence ID" value="THC89887.1"/>
    <property type="molecule type" value="Genomic_DNA"/>
</dbReference>